<dbReference type="GO" id="GO:0031390">
    <property type="term" value="C:Ctf18 RFC-like complex"/>
    <property type="evidence" value="ECO:0007669"/>
    <property type="project" value="InterPro"/>
</dbReference>
<keyword evidence="5" id="KW-1185">Reference proteome</keyword>
<keyword evidence="2" id="KW-0235">DNA replication</keyword>
<dbReference type="AlphaFoldDB" id="A0AAD8YEF4"/>
<protein>
    <submittedName>
        <fullName evidence="4">Sister chromatid cohesion protein DCC1</fullName>
    </submittedName>
</protein>
<dbReference type="Proteomes" id="UP001224775">
    <property type="component" value="Unassembled WGS sequence"/>
</dbReference>
<evidence type="ECO:0000256" key="2">
    <source>
        <dbReference type="ARBA" id="ARBA00022705"/>
    </source>
</evidence>
<name>A0AAD8YEF4_9STRA</name>
<dbReference type="GO" id="GO:0000775">
    <property type="term" value="C:chromosome, centromeric region"/>
    <property type="evidence" value="ECO:0007669"/>
    <property type="project" value="TreeGrafter"/>
</dbReference>
<dbReference type="Pfam" id="PF09724">
    <property type="entry name" value="Dcc1"/>
    <property type="match status" value="1"/>
</dbReference>
<comment type="caution">
    <text evidence="4">The sequence shown here is derived from an EMBL/GenBank/DDBJ whole genome shotgun (WGS) entry which is preliminary data.</text>
</comment>
<feature type="region of interest" description="Disordered" evidence="3">
    <location>
        <begin position="145"/>
        <end position="174"/>
    </location>
</feature>
<evidence type="ECO:0000256" key="3">
    <source>
        <dbReference type="SAM" id="MobiDB-lite"/>
    </source>
</evidence>
<sequence length="499" mass="55197">MMSSNIRHLDDSGTATLLTLPLSDFSKNSNNNAAADDEEDNDDLVLVSLSSGLTMDDILNSQNSVYILGDTSESDIAHSANAPSNHNNNHQSQEEEGANQYSSSFEPVAARLIVEPRSSTGSDSKKKAKTLDLVRVETSNTYIVTPPMAINNDGDGEQQGGSKRQKLTSSGKGTTITTATKQLVTMPARSIGVVPGENSPSCFFLDPMVLSQGHFANKLRIALSRWVYNPLEPPSAAALFGYTTRELAHICRSSLSEMEYALRNRVYGAEDALVIPDDAAGNVVTRYGMLSEEGRQTVSMAIVSTLLESDLDLEWTSQDDREKAMDMLPLVQEVRSNWQREEGADNELADEVIWHGLRPIVSYKSAGSKDEMPKQVQLNVEEVAKLAAHHAFLRGTPRSAACWEEDEFMEAWSIRLPTMTDKYQPSLELLGGIAISEMVEDKRQWRYFPASSLPLNPSQRIKSMLAMRNAWAVEEAKPYFEKLTLNESEISDLLKTHKK</sequence>
<comment type="similarity">
    <text evidence="1">Belongs to the DCC1 family.</text>
</comment>
<dbReference type="InterPro" id="IPR019128">
    <property type="entry name" value="Dcc1"/>
</dbReference>
<dbReference type="PANTHER" id="PTHR13395:SF6">
    <property type="entry name" value="SISTER CHROMATID COHESION PROTEIN DCC1"/>
    <property type="match status" value="1"/>
</dbReference>
<proteinExistence type="inferred from homology"/>
<dbReference type="GO" id="GO:0006260">
    <property type="term" value="P:DNA replication"/>
    <property type="evidence" value="ECO:0007669"/>
    <property type="project" value="UniProtKB-KW"/>
</dbReference>
<dbReference type="GO" id="GO:0000785">
    <property type="term" value="C:chromatin"/>
    <property type="evidence" value="ECO:0007669"/>
    <property type="project" value="TreeGrafter"/>
</dbReference>
<evidence type="ECO:0000313" key="4">
    <source>
        <dbReference type="EMBL" id="KAK1744318.1"/>
    </source>
</evidence>
<dbReference type="EMBL" id="JATAAI010000007">
    <property type="protein sequence ID" value="KAK1744318.1"/>
    <property type="molecule type" value="Genomic_DNA"/>
</dbReference>
<evidence type="ECO:0000313" key="5">
    <source>
        <dbReference type="Proteomes" id="UP001224775"/>
    </source>
</evidence>
<evidence type="ECO:0000256" key="1">
    <source>
        <dbReference type="ARBA" id="ARBA00007017"/>
    </source>
</evidence>
<accession>A0AAD8YEF4</accession>
<gene>
    <name evidence="4" type="ORF">QTG54_004851</name>
</gene>
<feature type="region of interest" description="Disordered" evidence="3">
    <location>
        <begin position="77"/>
        <end position="102"/>
    </location>
</feature>
<reference evidence="4" key="1">
    <citation type="submission" date="2023-06" db="EMBL/GenBank/DDBJ databases">
        <title>Survivors Of The Sea: Transcriptome response of Skeletonema marinoi to long-term dormancy.</title>
        <authorList>
            <person name="Pinder M.I.M."/>
            <person name="Kourtchenko O."/>
            <person name="Robertson E.K."/>
            <person name="Larsson T."/>
            <person name="Maumus F."/>
            <person name="Osuna-Cruz C.M."/>
            <person name="Vancaester E."/>
            <person name="Stenow R."/>
            <person name="Vandepoele K."/>
            <person name="Ploug H."/>
            <person name="Bruchert V."/>
            <person name="Godhe A."/>
            <person name="Topel M."/>
        </authorList>
    </citation>
    <scope>NUCLEOTIDE SEQUENCE</scope>
    <source>
        <strain evidence="4">R05AC</strain>
    </source>
</reference>
<dbReference type="PANTHER" id="PTHR13395">
    <property type="entry name" value="SISTER CHROMATID COHESION PROTEIN DCC1-RELATED"/>
    <property type="match status" value="1"/>
</dbReference>
<dbReference type="GO" id="GO:0034088">
    <property type="term" value="P:maintenance of mitotic sister chromatid cohesion"/>
    <property type="evidence" value="ECO:0007669"/>
    <property type="project" value="TreeGrafter"/>
</dbReference>
<feature type="compositionally biased region" description="Low complexity" evidence="3">
    <location>
        <begin position="77"/>
        <end position="91"/>
    </location>
</feature>
<organism evidence="4 5">
    <name type="scientific">Skeletonema marinoi</name>
    <dbReference type="NCBI Taxonomy" id="267567"/>
    <lineage>
        <taxon>Eukaryota</taxon>
        <taxon>Sar</taxon>
        <taxon>Stramenopiles</taxon>
        <taxon>Ochrophyta</taxon>
        <taxon>Bacillariophyta</taxon>
        <taxon>Coscinodiscophyceae</taxon>
        <taxon>Thalassiosirophycidae</taxon>
        <taxon>Thalassiosirales</taxon>
        <taxon>Skeletonemataceae</taxon>
        <taxon>Skeletonema</taxon>
        <taxon>Skeletonema marinoi-dohrnii complex</taxon>
    </lineage>
</organism>